<keyword evidence="2" id="KW-0210">Decarboxylase</keyword>
<dbReference type="InterPro" id="IPR009006">
    <property type="entry name" value="Ala_racemase/Decarboxylase_C"/>
</dbReference>
<dbReference type="InterPro" id="IPR022644">
    <property type="entry name" value="De-COase2_N"/>
</dbReference>
<proteinExistence type="predicted"/>
<dbReference type="PANTHER" id="PTHR43727:SF2">
    <property type="entry name" value="GROUP IV DECARBOXYLASE"/>
    <property type="match status" value="1"/>
</dbReference>
<organism evidence="7">
    <name type="scientific">marine sediment metagenome</name>
    <dbReference type="NCBI Taxonomy" id="412755"/>
    <lineage>
        <taxon>unclassified sequences</taxon>
        <taxon>metagenomes</taxon>
        <taxon>ecological metagenomes</taxon>
    </lineage>
</organism>
<evidence type="ECO:0000259" key="6">
    <source>
        <dbReference type="Pfam" id="PF02784"/>
    </source>
</evidence>
<feature type="non-terminal residue" evidence="7">
    <location>
        <position position="289"/>
    </location>
</feature>
<evidence type="ECO:0008006" key="8">
    <source>
        <dbReference type="Google" id="ProtNLM"/>
    </source>
</evidence>
<dbReference type="Gene3D" id="3.20.20.10">
    <property type="entry name" value="Alanine racemase"/>
    <property type="match status" value="1"/>
</dbReference>
<dbReference type="PRINTS" id="PR01181">
    <property type="entry name" value="DAPDCRBXLASE"/>
</dbReference>
<dbReference type="EMBL" id="BARV01010138">
    <property type="protein sequence ID" value="GAI08513.1"/>
    <property type="molecule type" value="Genomic_DNA"/>
</dbReference>
<evidence type="ECO:0000256" key="2">
    <source>
        <dbReference type="ARBA" id="ARBA00022793"/>
    </source>
</evidence>
<feature type="non-terminal residue" evidence="7">
    <location>
        <position position="1"/>
    </location>
</feature>
<protein>
    <recommendedName>
        <fullName evidence="8">Diaminopimelate decarboxylase</fullName>
    </recommendedName>
</protein>
<reference evidence="7" key="1">
    <citation type="journal article" date="2014" name="Front. Microbiol.">
        <title>High frequency of phylogenetically diverse reductive dehalogenase-homologous genes in deep subseafloor sedimentary metagenomes.</title>
        <authorList>
            <person name="Kawai M."/>
            <person name="Futagami T."/>
            <person name="Toyoda A."/>
            <person name="Takaki Y."/>
            <person name="Nishi S."/>
            <person name="Hori S."/>
            <person name="Arai W."/>
            <person name="Tsubouchi T."/>
            <person name="Morono Y."/>
            <person name="Uchiyama I."/>
            <person name="Ito T."/>
            <person name="Fujiyama A."/>
            <person name="Inagaki F."/>
            <person name="Takami H."/>
        </authorList>
    </citation>
    <scope>NUCLEOTIDE SEQUENCE</scope>
    <source>
        <strain evidence="7">Expedition CK06-06</strain>
    </source>
</reference>
<sequence length="289" mass="31585">EIVEALNANISYFNIESEAELENLIRLAKEKNKQPKAALRINPDVDPKTHKFTTTGKKENKFGVCLERAQKVFAKYGKIESVNLCAIHIHLGSAGHTVEPYVEAIEKILALIKQLRSDGFTIEAVNIGGGYGADYITATAPTAADYAAAIVPLLKDKNLKLILEPGASIAANAAILVTQVLYLKTSCEKKFVIVDAAMNDLIRLPLYDAFHFIWPVKVAGKFVPDRRDKDLQIDGTEVVDVVGPICESADFFAKDRALPPVKRGDLVSIFTTGAYGFSMSSNYNARGRA</sequence>
<comment type="caution">
    <text evidence="7">The sequence shown here is derived from an EMBL/GenBank/DDBJ whole genome shotgun (WGS) entry which is preliminary data.</text>
</comment>
<evidence type="ECO:0000256" key="4">
    <source>
        <dbReference type="ARBA" id="ARBA00023239"/>
    </source>
</evidence>
<dbReference type="SUPFAM" id="SSF51419">
    <property type="entry name" value="PLP-binding barrel"/>
    <property type="match status" value="1"/>
</dbReference>
<dbReference type="PANTHER" id="PTHR43727">
    <property type="entry name" value="DIAMINOPIMELATE DECARBOXYLASE"/>
    <property type="match status" value="1"/>
</dbReference>
<dbReference type="InterPro" id="IPR022643">
    <property type="entry name" value="De-COase2_C"/>
</dbReference>
<evidence type="ECO:0000259" key="5">
    <source>
        <dbReference type="Pfam" id="PF00278"/>
    </source>
</evidence>
<name>X1KPB6_9ZZZZ</name>
<accession>X1KPB6</accession>
<evidence type="ECO:0000313" key="7">
    <source>
        <dbReference type="EMBL" id="GAI08513.1"/>
    </source>
</evidence>
<dbReference type="InterPro" id="IPR002986">
    <property type="entry name" value="DAP_deCOOHase_LysA"/>
</dbReference>
<dbReference type="GO" id="GO:0009089">
    <property type="term" value="P:lysine biosynthetic process via diaminopimelate"/>
    <property type="evidence" value="ECO:0007669"/>
    <property type="project" value="InterPro"/>
</dbReference>
<keyword evidence="4" id="KW-0456">Lyase</keyword>
<dbReference type="GO" id="GO:0008836">
    <property type="term" value="F:diaminopimelate decarboxylase activity"/>
    <property type="evidence" value="ECO:0007669"/>
    <property type="project" value="InterPro"/>
</dbReference>
<feature type="domain" description="Orn/DAP/Arg decarboxylase 2 N-terminal" evidence="6">
    <location>
        <begin position="2"/>
        <end position="171"/>
    </location>
</feature>
<dbReference type="InterPro" id="IPR000183">
    <property type="entry name" value="Orn/DAP/Arg_de-COase"/>
</dbReference>
<dbReference type="Pfam" id="PF02784">
    <property type="entry name" value="Orn_Arg_deC_N"/>
    <property type="match status" value="1"/>
</dbReference>
<gene>
    <name evidence="7" type="ORF">S06H3_19742</name>
</gene>
<evidence type="ECO:0000256" key="1">
    <source>
        <dbReference type="ARBA" id="ARBA00001933"/>
    </source>
</evidence>
<dbReference type="SUPFAM" id="SSF50621">
    <property type="entry name" value="Alanine racemase C-terminal domain-like"/>
    <property type="match status" value="1"/>
</dbReference>
<dbReference type="PRINTS" id="PR01179">
    <property type="entry name" value="ODADCRBXLASE"/>
</dbReference>
<feature type="domain" description="Orn/DAP/Arg decarboxylase 2 C-terminal" evidence="5">
    <location>
        <begin position="172"/>
        <end position="273"/>
    </location>
</feature>
<dbReference type="InterPro" id="IPR029066">
    <property type="entry name" value="PLP-binding_barrel"/>
</dbReference>
<evidence type="ECO:0000256" key="3">
    <source>
        <dbReference type="ARBA" id="ARBA00022898"/>
    </source>
</evidence>
<dbReference type="NCBIfam" id="TIGR01048">
    <property type="entry name" value="lysA"/>
    <property type="match status" value="1"/>
</dbReference>
<comment type="cofactor">
    <cofactor evidence="1">
        <name>pyridoxal 5'-phosphate</name>
        <dbReference type="ChEBI" id="CHEBI:597326"/>
    </cofactor>
</comment>
<dbReference type="AlphaFoldDB" id="X1KPB6"/>
<keyword evidence="3" id="KW-0663">Pyridoxal phosphate</keyword>
<dbReference type="Pfam" id="PF00278">
    <property type="entry name" value="Orn_DAP_Arg_deC"/>
    <property type="match status" value="1"/>
</dbReference>
<dbReference type="Gene3D" id="2.40.37.10">
    <property type="entry name" value="Lyase, Ornithine Decarboxylase, Chain A, domain 1"/>
    <property type="match status" value="1"/>
</dbReference>
<dbReference type="CDD" id="cd06828">
    <property type="entry name" value="PLPDE_III_DapDC"/>
    <property type="match status" value="1"/>
</dbReference>